<dbReference type="GO" id="GO:0005886">
    <property type="term" value="C:plasma membrane"/>
    <property type="evidence" value="ECO:0007669"/>
    <property type="project" value="UniProtKB-SubCell"/>
</dbReference>
<dbReference type="GO" id="GO:0000155">
    <property type="term" value="F:phosphorelay sensor kinase activity"/>
    <property type="evidence" value="ECO:0007669"/>
    <property type="project" value="InterPro"/>
</dbReference>
<evidence type="ECO:0000313" key="19">
    <source>
        <dbReference type="EMBL" id="NMH28780.1"/>
    </source>
</evidence>
<dbReference type="EMBL" id="JAAMPU010000107">
    <property type="protein sequence ID" value="NMH28780.1"/>
    <property type="molecule type" value="Genomic_DNA"/>
</dbReference>
<evidence type="ECO:0000256" key="9">
    <source>
        <dbReference type="ARBA" id="ARBA00022741"/>
    </source>
</evidence>
<dbReference type="PANTHER" id="PTHR42878:SF7">
    <property type="entry name" value="SENSOR HISTIDINE KINASE GLRK"/>
    <property type="match status" value="1"/>
</dbReference>
<evidence type="ECO:0000256" key="2">
    <source>
        <dbReference type="ARBA" id="ARBA00004141"/>
    </source>
</evidence>
<keyword evidence="20" id="KW-1185">Reference proteome</keyword>
<dbReference type="SUPFAM" id="SSF158472">
    <property type="entry name" value="HAMP domain-like"/>
    <property type="match status" value="1"/>
</dbReference>
<dbReference type="NCBIfam" id="TIGR00229">
    <property type="entry name" value="sensory_box"/>
    <property type="match status" value="1"/>
</dbReference>
<dbReference type="Pfam" id="PF00512">
    <property type="entry name" value="HisKA"/>
    <property type="match status" value="1"/>
</dbReference>
<evidence type="ECO:0000259" key="17">
    <source>
        <dbReference type="PROSITE" id="PS50112"/>
    </source>
</evidence>
<evidence type="ECO:0000256" key="12">
    <source>
        <dbReference type="ARBA" id="ARBA00022989"/>
    </source>
</evidence>
<evidence type="ECO:0000256" key="10">
    <source>
        <dbReference type="ARBA" id="ARBA00022777"/>
    </source>
</evidence>
<dbReference type="InterPro" id="IPR036890">
    <property type="entry name" value="HATPase_C_sf"/>
</dbReference>
<comment type="caution">
    <text evidence="19">The sequence shown here is derived from an EMBL/GenBank/DDBJ whole genome shotgun (WGS) entry which is preliminary data.</text>
</comment>
<dbReference type="InterPro" id="IPR000014">
    <property type="entry name" value="PAS"/>
</dbReference>
<keyword evidence="11" id="KW-0067">ATP-binding</keyword>
<dbReference type="SMART" id="SM00387">
    <property type="entry name" value="HATPase_c"/>
    <property type="match status" value="1"/>
</dbReference>
<evidence type="ECO:0000256" key="3">
    <source>
        <dbReference type="ARBA" id="ARBA00004236"/>
    </source>
</evidence>
<evidence type="ECO:0000256" key="6">
    <source>
        <dbReference type="ARBA" id="ARBA00022553"/>
    </source>
</evidence>
<feature type="domain" description="Histidine kinase" evidence="16">
    <location>
        <begin position="354"/>
        <end position="570"/>
    </location>
</feature>
<protein>
    <recommendedName>
        <fullName evidence="4">histidine kinase</fullName>
        <ecNumber evidence="4">2.7.13.3</ecNumber>
    </recommendedName>
</protein>
<evidence type="ECO:0000256" key="7">
    <source>
        <dbReference type="ARBA" id="ARBA00022679"/>
    </source>
</evidence>
<dbReference type="GO" id="GO:0000156">
    <property type="term" value="F:phosphorelay response regulator activity"/>
    <property type="evidence" value="ECO:0007669"/>
    <property type="project" value="TreeGrafter"/>
</dbReference>
<accession>A0A972FP14</accession>
<evidence type="ECO:0000256" key="1">
    <source>
        <dbReference type="ARBA" id="ARBA00000085"/>
    </source>
</evidence>
<dbReference type="InterPro" id="IPR035965">
    <property type="entry name" value="PAS-like_dom_sf"/>
</dbReference>
<dbReference type="EC" id="2.7.13.3" evidence="4"/>
<keyword evidence="14 15" id="KW-0472">Membrane</keyword>
<keyword evidence="10" id="KW-0418">Kinase</keyword>
<keyword evidence="7" id="KW-0808">Transferase</keyword>
<dbReference type="FunFam" id="3.30.565.10:FF:000023">
    <property type="entry name" value="PAS domain-containing sensor histidine kinase"/>
    <property type="match status" value="1"/>
</dbReference>
<dbReference type="SUPFAM" id="SSF55785">
    <property type="entry name" value="PYP-like sensor domain (PAS domain)"/>
    <property type="match status" value="1"/>
</dbReference>
<dbReference type="Pfam" id="PF00672">
    <property type="entry name" value="HAMP"/>
    <property type="match status" value="1"/>
</dbReference>
<dbReference type="Pfam" id="PF02518">
    <property type="entry name" value="HATPase_c"/>
    <property type="match status" value="1"/>
</dbReference>
<dbReference type="InterPro" id="IPR050351">
    <property type="entry name" value="BphY/WalK/GraS-like"/>
</dbReference>
<keyword evidence="9" id="KW-0547">Nucleotide-binding</keyword>
<dbReference type="InterPro" id="IPR004358">
    <property type="entry name" value="Sig_transdc_His_kin-like_C"/>
</dbReference>
<dbReference type="InterPro" id="IPR036097">
    <property type="entry name" value="HisK_dim/P_sf"/>
</dbReference>
<dbReference type="CDD" id="cd00082">
    <property type="entry name" value="HisKA"/>
    <property type="match status" value="1"/>
</dbReference>
<dbReference type="SMART" id="SM00304">
    <property type="entry name" value="HAMP"/>
    <property type="match status" value="1"/>
</dbReference>
<dbReference type="PROSITE" id="PS50112">
    <property type="entry name" value="PAS"/>
    <property type="match status" value="1"/>
</dbReference>
<dbReference type="AlphaFoldDB" id="A0A972FP14"/>
<dbReference type="RefSeq" id="WP_169527892.1">
    <property type="nucleotide sequence ID" value="NZ_JAAMPU010000107.1"/>
</dbReference>
<evidence type="ECO:0000256" key="4">
    <source>
        <dbReference type="ARBA" id="ARBA00012438"/>
    </source>
</evidence>
<evidence type="ECO:0000256" key="8">
    <source>
        <dbReference type="ARBA" id="ARBA00022692"/>
    </source>
</evidence>
<dbReference type="SMART" id="SM00388">
    <property type="entry name" value="HisKA"/>
    <property type="match status" value="1"/>
</dbReference>
<sequence length="571" mass="63787">MKTKTKLNLAVGLLLLMILLLTTISAWYIFAIKKDTDNILKANYNTLEYSRNMLGALDDFSKDRNTASIVFEQNLEKQLGNISEKGEEKVTIDLKRNFEKLKGSGSDEIVKAQIRSDIFEIMKLNMSAIKVKGDLAKRTADTANLWIAIAGTFCFLIAFNLMINLPENIANPIRELTDSIREIAKGNYTRRVHFKNRNEFGDLARSFNTMAEKLQEYNNSNLNKLLVEKKRIETLLDNMHDPVIGLDKNGIILSANDQALRILGLKVSDVVGKDAEEVAGRNDLMRSLLSEATNKKAMKIYADGKESYFEPEKVNIRVVPTGENDVADIGNFIILRNITAFKELDFAKTNFIATVSHELKTPISAIKLSLKLLEKENTGTTNAEQKQLLESIKDDSDRLLKITGELLEMSQVETGNIQLTLESCSPSEIIESSLDAVRTQADEKQLELKVELPDTPVAVRADAAKTSWVLNNLLTNAIRYAPESSVLKVDVKVSDSRLFFSVTDKGQGIDEKYQARIFDRYFQVPGSSKTGTGLGLAISREFIEAQSGEMGVESSVGNGSTFWFWLPQIES</sequence>
<proteinExistence type="predicted"/>
<dbReference type="InterPro" id="IPR003661">
    <property type="entry name" value="HisK_dim/P_dom"/>
</dbReference>
<name>A0A972FP14_9FLAO</name>
<keyword evidence="5" id="KW-1003">Cell membrane</keyword>
<feature type="domain" description="HAMP" evidence="18">
    <location>
        <begin position="167"/>
        <end position="219"/>
    </location>
</feature>
<feature type="transmembrane region" description="Helical" evidence="15">
    <location>
        <begin position="145"/>
        <end position="165"/>
    </location>
</feature>
<evidence type="ECO:0000256" key="11">
    <source>
        <dbReference type="ARBA" id="ARBA00022840"/>
    </source>
</evidence>
<dbReference type="SUPFAM" id="SSF47384">
    <property type="entry name" value="Homodimeric domain of signal transducing histidine kinase"/>
    <property type="match status" value="1"/>
</dbReference>
<evidence type="ECO:0000256" key="14">
    <source>
        <dbReference type="ARBA" id="ARBA00023136"/>
    </source>
</evidence>
<dbReference type="Pfam" id="PF00989">
    <property type="entry name" value="PAS"/>
    <property type="match status" value="1"/>
</dbReference>
<keyword evidence="12 15" id="KW-1133">Transmembrane helix</keyword>
<evidence type="ECO:0000259" key="18">
    <source>
        <dbReference type="PROSITE" id="PS50885"/>
    </source>
</evidence>
<dbReference type="Gene3D" id="6.10.340.10">
    <property type="match status" value="1"/>
</dbReference>
<dbReference type="Gene3D" id="1.10.287.130">
    <property type="match status" value="1"/>
</dbReference>
<dbReference type="InterPro" id="IPR003660">
    <property type="entry name" value="HAMP_dom"/>
</dbReference>
<evidence type="ECO:0000256" key="13">
    <source>
        <dbReference type="ARBA" id="ARBA00023012"/>
    </source>
</evidence>
<organism evidence="19 20">
    <name type="scientific">Flavobacterium silvaticum</name>
    <dbReference type="NCBI Taxonomy" id="1852020"/>
    <lineage>
        <taxon>Bacteria</taxon>
        <taxon>Pseudomonadati</taxon>
        <taxon>Bacteroidota</taxon>
        <taxon>Flavobacteriia</taxon>
        <taxon>Flavobacteriales</taxon>
        <taxon>Flavobacteriaceae</taxon>
        <taxon>Flavobacterium</taxon>
    </lineage>
</organism>
<dbReference type="PROSITE" id="PS50109">
    <property type="entry name" value="HIS_KIN"/>
    <property type="match status" value="1"/>
</dbReference>
<dbReference type="SMART" id="SM00091">
    <property type="entry name" value="PAS"/>
    <property type="match status" value="1"/>
</dbReference>
<dbReference type="InterPro" id="IPR003594">
    <property type="entry name" value="HATPase_dom"/>
</dbReference>
<evidence type="ECO:0000256" key="15">
    <source>
        <dbReference type="SAM" id="Phobius"/>
    </source>
</evidence>
<dbReference type="Proteomes" id="UP000712080">
    <property type="component" value="Unassembled WGS sequence"/>
</dbReference>
<comment type="catalytic activity">
    <reaction evidence="1">
        <text>ATP + protein L-histidine = ADP + protein N-phospho-L-histidine.</text>
        <dbReference type="EC" id="2.7.13.3"/>
    </reaction>
</comment>
<dbReference type="InterPro" id="IPR013767">
    <property type="entry name" value="PAS_fold"/>
</dbReference>
<keyword evidence="6" id="KW-0597">Phosphoprotein</keyword>
<dbReference type="GO" id="GO:0030295">
    <property type="term" value="F:protein kinase activator activity"/>
    <property type="evidence" value="ECO:0007669"/>
    <property type="project" value="TreeGrafter"/>
</dbReference>
<keyword evidence="8 15" id="KW-0812">Transmembrane</keyword>
<dbReference type="Gene3D" id="3.30.450.20">
    <property type="entry name" value="PAS domain"/>
    <property type="match status" value="1"/>
</dbReference>
<dbReference type="GO" id="GO:0006355">
    <property type="term" value="P:regulation of DNA-templated transcription"/>
    <property type="evidence" value="ECO:0007669"/>
    <property type="project" value="InterPro"/>
</dbReference>
<dbReference type="CDD" id="cd06225">
    <property type="entry name" value="HAMP"/>
    <property type="match status" value="1"/>
</dbReference>
<comment type="subcellular location">
    <subcellularLocation>
        <location evidence="3">Cell membrane</location>
    </subcellularLocation>
    <subcellularLocation>
        <location evidence="2">Membrane</location>
        <topology evidence="2">Multi-pass membrane protein</topology>
    </subcellularLocation>
</comment>
<dbReference type="Gene3D" id="3.30.565.10">
    <property type="entry name" value="Histidine kinase-like ATPase, C-terminal domain"/>
    <property type="match status" value="1"/>
</dbReference>
<dbReference type="PRINTS" id="PR00344">
    <property type="entry name" value="BCTRLSENSOR"/>
</dbReference>
<evidence type="ECO:0000259" key="16">
    <source>
        <dbReference type="PROSITE" id="PS50109"/>
    </source>
</evidence>
<dbReference type="SUPFAM" id="SSF55874">
    <property type="entry name" value="ATPase domain of HSP90 chaperone/DNA topoisomerase II/histidine kinase"/>
    <property type="match status" value="1"/>
</dbReference>
<dbReference type="InterPro" id="IPR005467">
    <property type="entry name" value="His_kinase_dom"/>
</dbReference>
<reference evidence="19" key="1">
    <citation type="submission" date="2020-02" db="EMBL/GenBank/DDBJ databases">
        <title>Flavobacterium sp. genome.</title>
        <authorList>
            <person name="Jung H.S."/>
            <person name="Baek J.H."/>
            <person name="Jeon C.O."/>
        </authorList>
    </citation>
    <scope>NUCLEOTIDE SEQUENCE</scope>
    <source>
        <strain evidence="19">SE-s28</strain>
    </source>
</reference>
<keyword evidence="13" id="KW-0902">Two-component regulatory system</keyword>
<dbReference type="CDD" id="cd00130">
    <property type="entry name" value="PAS"/>
    <property type="match status" value="1"/>
</dbReference>
<gene>
    <name evidence="19" type="ORF">G6047_12115</name>
</gene>
<evidence type="ECO:0000256" key="5">
    <source>
        <dbReference type="ARBA" id="ARBA00022475"/>
    </source>
</evidence>
<evidence type="ECO:0000313" key="20">
    <source>
        <dbReference type="Proteomes" id="UP000712080"/>
    </source>
</evidence>
<dbReference type="PANTHER" id="PTHR42878">
    <property type="entry name" value="TWO-COMPONENT HISTIDINE KINASE"/>
    <property type="match status" value="1"/>
</dbReference>
<dbReference type="GO" id="GO:0007234">
    <property type="term" value="P:osmosensory signaling via phosphorelay pathway"/>
    <property type="evidence" value="ECO:0007669"/>
    <property type="project" value="TreeGrafter"/>
</dbReference>
<dbReference type="PROSITE" id="PS50885">
    <property type="entry name" value="HAMP"/>
    <property type="match status" value="1"/>
</dbReference>
<feature type="domain" description="PAS" evidence="17">
    <location>
        <begin position="228"/>
        <end position="273"/>
    </location>
</feature>
<dbReference type="GO" id="GO:0005524">
    <property type="term" value="F:ATP binding"/>
    <property type="evidence" value="ECO:0007669"/>
    <property type="project" value="UniProtKB-KW"/>
</dbReference>